<keyword evidence="1" id="KW-0472">Membrane</keyword>
<proteinExistence type="predicted"/>
<name>A0ABR2KFD3_9EUKA</name>
<protein>
    <recommendedName>
        <fullName evidence="4">Polycystin cation channel PKD1/PKD2 domain-containing protein</fullName>
    </recommendedName>
</protein>
<feature type="transmembrane region" description="Helical" evidence="1">
    <location>
        <begin position="337"/>
        <end position="356"/>
    </location>
</feature>
<feature type="transmembrane region" description="Helical" evidence="1">
    <location>
        <begin position="282"/>
        <end position="301"/>
    </location>
</feature>
<feature type="transmembrane region" description="Helical" evidence="1">
    <location>
        <begin position="368"/>
        <end position="387"/>
    </location>
</feature>
<keyword evidence="1" id="KW-0812">Transmembrane</keyword>
<evidence type="ECO:0000313" key="3">
    <source>
        <dbReference type="Proteomes" id="UP001470230"/>
    </source>
</evidence>
<comment type="caution">
    <text evidence="2">The sequence shown here is derived from an EMBL/GenBank/DDBJ whole genome shotgun (WGS) entry which is preliminary data.</text>
</comment>
<sequence length="515" mass="60310">MPLKIRLVHHIKPNKQWYRTSKPMERWKNYFMPPWLLIFHFSEILILFTILFRLIIPNVRDTFLIRSMFAQNLCFDIDLHVPISRISDIDDFIQNFNNNLELFVSGSFMHIYYVNQDKPYDFLVTWTNGTTTSTLDVAITTDFFRHITKFRVETSLYFVLPNSKYKGCTKWVIATEIIKSEGSYTFSAAPCISRSKCPKSFMDQITYQSSMKEKQIEILNERNRIKYQLYLEKHKKGDQQSVESGVSLDDSSYSKLRNAKISDPIPLLPGEILKQASDLENYAGNLVFLSIAGTITLIFSLKHRWRHHTRWRQKDPVYRDLEVYEQIHLSLGFWHPLHFVMEIILLATSIVLLVESQVMTQFISLKSIQVYAVGFFLTVCIAPRWFILWPNVYQVVLIIRVAFTRLVSTFVGLLPIICAFMMFAVFLFGLVSDITKNYYRYMQLFLGLVFGDDTYNIFGYFSDGTLLYDILSFFFTMLIALLAGYIFFPAFTATISFLRSKEVIVIQEKKSDDEE</sequence>
<evidence type="ECO:0008006" key="4">
    <source>
        <dbReference type="Google" id="ProtNLM"/>
    </source>
</evidence>
<evidence type="ECO:0000256" key="1">
    <source>
        <dbReference type="SAM" id="Phobius"/>
    </source>
</evidence>
<keyword evidence="3" id="KW-1185">Reference proteome</keyword>
<dbReference type="Proteomes" id="UP001470230">
    <property type="component" value="Unassembled WGS sequence"/>
</dbReference>
<keyword evidence="1" id="KW-1133">Transmembrane helix</keyword>
<feature type="transmembrane region" description="Helical" evidence="1">
    <location>
        <begin position="438"/>
        <end position="458"/>
    </location>
</feature>
<evidence type="ECO:0000313" key="2">
    <source>
        <dbReference type="EMBL" id="KAK8889157.1"/>
    </source>
</evidence>
<dbReference type="EMBL" id="JAPFFF010000005">
    <property type="protein sequence ID" value="KAK8889157.1"/>
    <property type="molecule type" value="Genomic_DNA"/>
</dbReference>
<feature type="transmembrane region" description="Helical" evidence="1">
    <location>
        <begin position="407"/>
        <end position="431"/>
    </location>
</feature>
<feature type="transmembrane region" description="Helical" evidence="1">
    <location>
        <begin position="470"/>
        <end position="491"/>
    </location>
</feature>
<feature type="transmembrane region" description="Helical" evidence="1">
    <location>
        <begin position="35"/>
        <end position="56"/>
    </location>
</feature>
<organism evidence="2 3">
    <name type="scientific">Tritrichomonas musculus</name>
    <dbReference type="NCBI Taxonomy" id="1915356"/>
    <lineage>
        <taxon>Eukaryota</taxon>
        <taxon>Metamonada</taxon>
        <taxon>Parabasalia</taxon>
        <taxon>Tritrichomonadida</taxon>
        <taxon>Tritrichomonadidae</taxon>
        <taxon>Tritrichomonas</taxon>
    </lineage>
</organism>
<gene>
    <name evidence="2" type="ORF">M9Y10_033902</name>
</gene>
<reference evidence="2 3" key="1">
    <citation type="submission" date="2024-04" db="EMBL/GenBank/DDBJ databases">
        <title>Tritrichomonas musculus Genome.</title>
        <authorList>
            <person name="Alves-Ferreira E."/>
            <person name="Grigg M."/>
            <person name="Lorenzi H."/>
            <person name="Galac M."/>
        </authorList>
    </citation>
    <scope>NUCLEOTIDE SEQUENCE [LARGE SCALE GENOMIC DNA]</scope>
    <source>
        <strain evidence="2 3">EAF2021</strain>
    </source>
</reference>
<accession>A0ABR2KFD3</accession>